<dbReference type="Gene3D" id="3.30.70.80">
    <property type="entry name" value="Peptidase S8 propeptide/proteinase inhibitor I9"/>
    <property type="match status" value="1"/>
</dbReference>
<comment type="caution">
    <text evidence="2">The sequence shown here is derived from an EMBL/GenBank/DDBJ whole genome shotgun (WGS) entry which is preliminary data.</text>
</comment>
<evidence type="ECO:0000313" key="2">
    <source>
        <dbReference type="EMBL" id="KAG5645201.1"/>
    </source>
</evidence>
<dbReference type="OrthoDB" id="5518345at2759"/>
<reference evidence="2" key="1">
    <citation type="submission" date="2020-07" db="EMBL/GenBank/DDBJ databases">
        <authorList>
            <person name="Nieuwenhuis M."/>
            <person name="Van De Peppel L.J.J."/>
        </authorList>
    </citation>
    <scope>NUCLEOTIDE SEQUENCE</scope>
    <source>
        <strain evidence="2">AP01</strain>
        <tissue evidence="2">Mycelium</tissue>
    </source>
</reference>
<dbReference type="GO" id="GO:0004866">
    <property type="term" value="F:endopeptidase inhibitor activity"/>
    <property type="evidence" value="ECO:0007669"/>
    <property type="project" value="TreeGrafter"/>
</dbReference>
<sequence length="78" mass="8669">MTATRTIVVFKDTATTAQIQDLIAQVKQQGGRITNVYDVIFKGFAAEIPEGFRRNLESVARIRGNPIDYIGAPHHGQR</sequence>
<evidence type="ECO:0000313" key="3">
    <source>
        <dbReference type="Proteomes" id="UP000775547"/>
    </source>
</evidence>
<dbReference type="SUPFAM" id="SSF54897">
    <property type="entry name" value="Protease propeptides/inhibitors"/>
    <property type="match status" value="1"/>
</dbReference>
<reference evidence="2" key="2">
    <citation type="submission" date="2021-10" db="EMBL/GenBank/DDBJ databases">
        <title>Phylogenomics reveals ancestral predisposition of the termite-cultivated fungus Termitomyces towards a domesticated lifestyle.</title>
        <authorList>
            <person name="Auxier B."/>
            <person name="Grum-Grzhimaylo A."/>
            <person name="Cardenas M.E."/>
            <person name="Lodge J.D."/>
            <person name="Laessoe T."/>
            <person name="Pedersen O."/>
            <person name="Smith M.E."/>
            <person name="Kuyper T.W."/>
            <person name="Franco-Molano E.A."/>
            <person name="Baroni T.J."/>
            <person name="Aanen D.K."/>
        </authorList>
    </citation>
    <scope>NUCLEOTIDE SEQUENCE</scope>
    <source>
        <strain evidence="2">AP01</strain>
        <tissue evidence="2">Mycelium</tissue>
    </source>
</reference>
<proteinExistence type="inferred from homology"/>
<evidence type="ECO:0000256" key="1">
    <source>
        <dbReference type="ARBA" id="ARBA00038069"/>
    </source>
</evidence>
<protein>
    <recommendedName>
        <fullName evidence="4">Inhibitor I9 domain-containing protein</fullName>
    </recommendedName>
</protein>
<dbReference type="GO" id="GO:0042144">
    <property type="term" value="P:vacuole fusion, non-autophagic"/>
    <property type="evidence" value="ECO:0007669"/>
    <property type="project" value="TreeGrafter"/>
</dbReference>
<name>A0A9P7G8J1_9AGAR</name>
<evidence type="ECO:0008006" key="4">
    <source>
        <dbReference type="Google" id="ProtNLM"/>
    </source>
</evidence>
<dbReference type="InterPro" id="IPR052471">
    <property type="entry name" value="PBI_I9"/>
</dbReference>
<gene>
    <name evidence="2" type="ORF">DXG03_006719</name>
</gene>
<dbReference type="PANTHER" id="PTHR28288:SF2">
    <property type="entry name" value="PROTEASE B INHIBITOR 2"/>
    <property type="match status" value="1"/>
</dbReference>
<organism evidence="2 3">
    <name type="scientific">Asterophora parasitica</name>
    <dbReference type="NCBI Taxonomy" id="117018"/>
    <lineage>
        <taxon>Eukaryota</taxon>
        <taxon>Fungi</taxon>
        <taxon>Dikarya</taxon>
        <taxon>Basidiomycota</taxon>
        <taxon>Agaricomycotina</taxon>
        <taxon>Agaricomycetes</taxon>
        <taxon>Agaricomycetidae</taxon>
        <taxon>Agaricales</taxon>
        <taxon>Tricholomatineae</taxon>
        <taxon>Lyophyllaceae</taxon>
        <taxon>Asterophora</taxon>
    </lineage>
</organism>
<dbReference type="InterPro" id="IPR037045">
    <property type="entry name" value="S8pro/Inhibitor_I9_sf"/>
</dbReference>
<dbReference type="PANTHER" id="PTHR28288">
    <property type="entry name" value="PROTEASE B INHIBITOR 2"/>
    <property type="match status" value="1"/>
</dbReference>
<dbReference type="AlphaFoldDB" id="A0A9P7G8J1"/>
<dbReference type="Proteomes" id="UP000775547">
    <property type="component" value="Unassembled WGS sequence"/>
</dbReference>
<dbReference type="EMBL" id="JABCKV010000046">
    <property type="protein sequence ID" value="KAG5645201.1"/>
    <property type="molecule type" value="Genomic_DNA"/>
</dbReference>
<accession>A0A9P7G8J1</accession>
<comment type="similarity">
    <text evidence="1">Belongs to the protease inhibitor I9 family.</text>
</comment>
<keyword evidence="3" id="KW-1185">Reference proteome</keyword>